<feature type="region of interest" description="Disordered" evidence="1">
    <location>
        <begin position="23"/>
        <end position="80"/>
    </location>
</feature>
<reference evidence="2" key="1">
    <citation type="submission" date="2023-06" db="EMBL/GenBank/DDBJ databases">
        <title>Genome-scale phylogeny and comparative genomics of the fungal order Sordariales.</title>
        <authorList>
            <consortium name="Lawrence Berkeley National Laboratory"/>
            <person name="Hensen N."/>
            <person name="Bonometti L."/>
            <person name="Westerberg I."/>
            <person name="Brannstrom I.O."/>
            <person name="Guillou S."/>
            <person name="Cros-Aarteil S."/>
            <person name="Calhoun S."/>
            <person name="Haridas S."/>
            <person name="Kuo A."/>
            <person name="Mondo S."/>
            <person name="Pangilinan J."/>
            <person name="Riley R."/>
            <person name="LaButti K."/>
            <person name="Andreopoulos B."/>
            <person name="Lipzen A."/>
            <person name="Chen C."/>
            <person name="Yanf M."/>
            <person name="Daum C."/>
            <person name="Ng V."/>
            <person name="Clum A."/>
            <person name="Steindorff A."/>
            <person name="Ohm R."/>
            <person name="Martin F."/>
            <person name="Silar P."/>
            <person name="Natvig D."/>
            <person name="Lalanne C."/>
            <person name="Gautier V."/>
            <person name="Ament-velasquez S.L."/>
            <person name="Kruys A."/>
            <person name="Hutchinson M.I."/>
            <person name="Powell A.J."/>
            <person name="Barry K."/>
            <person name="Miller A.N."/>
            <person name="Grigoriev I.V."/>
            <person name="Debuchy R."/>
            <person name="Gladieux P."/>
            <person name="Thoren M.H."/>
            <person name="Johannesson H."/>
        </authorList>
    </citation>
    <scope>NUCLEOTIDE SEQUENCE</scope>
    <source>
        <strain evidence="2">SMH3391-2</strain>
    </source>
</reference>
<evidence type="ECO:0000313" key="3">
    <source>
        <dbReference type="Proteomes" id="UP001174934"/>
    </source>
</evidence>
<sequence>MSNHASHASHGISNIVATNAASQAVSNHRAEQNMNKKGRQNAMALVGGGGGRSRQKKKKKRSPIAGTPKNLGGNDKVRTSTKGRCRVGLRRAPASKTSNQYLGFGRSDTACLDISAMTKEGASHGTTVHRHPATNAQWTKKVAVRTLGMSDSHIISMVVGSKCVRLRWSPAAPRQPG</sequence>
<evidence type="ECO:0000313" key="2">
    <source>
        <dbReference type="EMBL" id="KAK0634667.1"/>
    </source>
</evidence>
<comment type="caution">
    <text evidence="2">The sequence shown here is derived from an EMBL/GenBank/DDBJ whole genome shotgun (WGS) entry which is preliminary data.</text>
</comment>
<protein>
    <submittedName>
        <fullName evidence="2">Uncharacterized protein</fullName>
    </submittedName>
</protein>
<organism evidence="2 3">
    <name type="scientific">Bombardia bombarda</name>
    <dbReference type="NCBI Taxonomy" id="252184"/>
    <lineage>
        <taxon>Eukaryota</taxon>
        <taxon>Fungi</taxon>
        <taxon>Dikarya</taxon>
        <taxon>Ascomycota</taxon>
        <taxon>Pezizomycotina</taxon>
        <taxon>Sordariomycetes</taxon>
        <taxon>Sordariomycetidae</taxon>
        <taxon>Sordariales</taxon>
        <taxon>Lasiosphaeriaceae</taxon>
        <taxon>Bombardia</taxon>
    </lineage>
</organism>
<dbReference type="EMBL" id="JAULSR010000001">
    <property type="protein sequence ID" value="KAK0634667.1"/>
    <property type="molecule type" value="Genomic_DNA"/>
</dbReference>
<accession>A0AA39XIJ3</accession>
<dbReference type="Proteomes" id="UP001174934">
    <property type="component" value="Unassembled WGS sequence"/>
</dbReference>
<gene>
    <name evidence="2" type="ORF">B0T17DRAFT_502293</name>
</gene>
<dbReference type="AlphaFoldDB" id="A0AA39XIJ3"/>
<keyword evidence="3" id="KW-1185">Reference proteome</keyword>
<name>A0AA39XIJ3_9PEZI</name>
<feature type="compositionally biased region" description="Basic residues" evidence="1">
    <location>
        <begin position="53"/>
        <end position="62"/>
    </location>
</feature>
<evidence type="ECO:0000256" key="1">
    <source>
        <dbReference type="SAM" id="MobiDB-lite"/>
    </source>
</evidence>
<proteinExistence type="predicted"/>